<name>A0A5J5A926_9ASTE</name>
<dbReference type="PROSITE" id="PS50600">
    <property type="entry name" value="ULP_PROTEASE"/>
    <property type="match status" value="1"/>
</dbReference>
<dbReference type="SUPFAM" id="SSF54001">
    <property type="entry name" value="Cysteine proteinases"/>
    <property type="match status" value="1"/>
</dbReference>
<evidence type="ECO:0000259" key="7">
    <source>
        <dbReference type="PROSITE" id="PS50600"/>
    </source>
</evidence>
<dbReference type="AlphaFoldDB" id="A0A5J5A926"/>
<evidence type="ECO:0000256" key="5">
    <source>
        <dbReference type="ARBA" id="ARBA00022807"/>
    </source>
</evidence>
<dbReference type="PANTHER" id="PTHR12606:SF1">
    <property type="entry name" value="UBIQUITIN-LIKE-SPECIFIC PROTEASE 1A"/>
    <property type="match status" value="1"/>
</dbReference>
<evidence type="ECO:0000313" key="9">
    <source>
        <dbReference type="Proteomes" id="UP000325577"/>
    </source>
</evidence>
<dbReference type="InterPro" id="IPR003653">
    <property type="entry name" value="Peptidase_C48_C"/>
</dbReference>
<keyword evidence="4" id="KW-0378">Hydrolase</keyword>
<keyword evidence="5" id="KW-0788">Thiol protease</keyword>
<evidence type="ECO:0000256" key="6">
    <source>
        <dbReference type="SAM" id="MobiDB-lite"/>
    </source>
</evidence>
<proteinExistence type="inferred from homology"/>
<gene>
    <name evidence="8" type="ORF">F0562_034832</name>
</gene>
<dbReference type="Proteomes" id="UP000325577">
    <property type="component" value="Linkage Group LG21"/>
</dbReference>
<dbReference type="GO" id="GO:0006508">
    <property type="term" value="P:proteolysis"/>
    <property type="evidence" value="ECO:0007669"/>
    <property type="project" value="UniProtKB-KW"/>
</dbReference>
<dbReference type="Gene3D" id="3.40.395.10">
    <property type="entry name" value="Adenoviral Proteinase, Chain A"/>
    <property type="match status" value="1"/>
</dbReference>
<protein>
    <recommendedName>
        <fullName evidence="7">Ubiquitin-like protease family profile domain-containing protein</fullName>
    </recommendedName>
</protein>
<keyword evidence="2" id="KW-0645">Protease</keyword>
<evidence type="ECO:0000256" key="3">
    <source>
        <dbReference type="ARBA" id="ARBA00022786"/>
    </source>
</evidence>
<dbReference type="GO" id="GO:0016926">
    <property type="term" value="P:protein desumoylation"/>
    <property type="evidence" value="ECO:0007669"/>
    <property type="project" value="UniProtKB-ARBA"/>
</dbReference>
<dbReference type="Pfam" id="PF02902">
    <property type="entry name" value="Peptidase_C48"/>
    <property type="match status" value="1"/>
</dbReference>
<evidence type="ECO:0000313" key="8">
    <source>
        <dbReference type="EMBL" id="KAA8527453.1"/>
    </source>
</evidence>
<accession>A0A5J5A926</accession>
<feature type="region of interest" description="Disordered" evidence="6">
    <location>
        <begin position="38"/>
        <end position="63"/>
    </location>
</feature>
<sequence length="522" mass="59802">MGALTGNRKRGDDSYTLNYNSPNLYSFDLDRRFDSHISKKPKLSSSMHLSPDRPVSSKSAASRIHQYPDPVNRIPREVHAPCRVPRFGFAASSNRESWPRASAVKQKEASADRMGNILRSRYEKAKRAALDALRYHRKDKEVIEVEPDAVKDDVSENSSIEEVEVVEDGREGRSVVLDLTSRETIGVAANLRELDGKVAEQNFQPSSYSMISDLTNANVKVDSSVKMLDSSSAVGVSIHKKLLEDAETRNPKLSSLSFQIELNEKRWATLQLSRPAKKPEEDALHEAFLPLTNEEEAEVFHAFSNSNRNKVLVTHVNSNIEITGEVLQCLKPGAWLNDEVINVYLELLKEREKRDPKKFLKCHFFNTFFYKKLIGGRSGYDFKSVRRWTSQKKLGYYLLECDKVFVPIHKEVHWCLAVINKKDQKFQYLDSLKGIDSRVLKVLAGYYVDEVKDKSGEDIDVSSWKQEYVRDLPKQENGFDCGMFMIKYTDFYSRGLGLCLTQENMPYFRLRTAKEILRLEAE</sequence>
<keyword evidence="3" id="KW-0833">Ubl conjugation pathway</keyword>
<feature type="domain" description="Ubiquitin-like protease family profile" evidence="7">
    <location>
        <begin position="320"/>
        <end position="492"/>
    </location>
</feature>
<evidence type="ECO:0000256" key="2">
    <source>
        <dbReference type="ARBA" id="ARBA00022670"/>
    </source>
</evidence>
<keyword evidence="9" id="KW-1185">Reference proteome</keyword>
<evidence type="ECO:0000256" key="1">
    <source>
        <dbReference type="ARBA" id="ARBA00005234"/>
    </source>
</evidence>
<comment type="similarity">
    <text evidence="1">Belongs to the peptidase C48 family.</text>
</comment>
<dbReference type="PANTHER" id="PTHR12606">
    <property type="entry name" value="SENTRIN/SUMO-SPECIFIC PROTEASE"/>
    <property type="match status" value="1"/>
</dbReference>
<organism evidence="8 9">
    <name type="scientific">Nyssa sinensis</name>
    <dbReference type="NCBI Taxonomy" id="561372"/>
    <lineage>
        <taxon>Eukaryota</taxon>
        <taxon>Viridiplantae</taxon>
        <taxon>Streptophyta</taxon>
        <taxon>Embryophyta</taxon>
        <taxon>Tracheophyta</taxon>
        <taxon>Spermatophyta</taxon>
        <taxon>Magnoliopsida</taxon>
        <taxon>eudicotyledons</taxon>
        <taxon>Gunneridae</taxon>
        <taxon>Pentapetalae</taxon>
        <taxon>asterids</taxon>
        <taxon>Cornales</taxon>
        <taxon>Nyssaceae</taxon>
        <taxon>Nyssa</taxon>
    </lineage>
</organism>
<dbReference type="GO" id="GO:0005634">
    <property type="term" value="C:nucleus"/>
    <property type="evidence" value="ECO:0007669"/>
    <property type="project" value="TreeGrafter"/>
</dbReference>
<dbReference type="InterPro" id="IPR038765">
    <property type="entry name" value="Papain-like_cys_pep_sf"/>
</dbReference>
<evidence type="ECO:0000256" key="4">
    <source>
        <dbReference type="ARBA" id="ARBA00022801"/>
    </source>
</evidence>
<dbReference type="FunFam" id="3.40.395.10:FF:000005">
    <property type="entry name" value="Ubiquitin-like-specific protease ESD4"/>
    <property type="match status" value="1"/>
</dbReference>
<dbReference type="OrthoDB" id="1939479at2759"/>
<reference evidence="8 9" key="1">
    <citation type="submission" date="2019-09" db="EMBL/GenBank/DDBJ databases">
        <title>A chromosome-level genome assembly of the Chinese tupelo Nyssa sinensis.</title>
        <authorList>
            <person name="Yang X."/>
            <person name="Kang M."/>
            <person name="Yang Y."/>
            <person name="Xiong H."/>
            <person name="Wang M."/>
            <person name="Zhang Z."/>
            <person name="Wang Z."/>
            <person name="Wu H."/>
            <person name="Ma T."/>
            <person name="Liu J."/>
            <person name="Xi Z."/>
        </authorList>
    </citation>
    <scope>NUCLEOTIDE SEQUENCE [LARGE SCALE GENOMIC DNA]</scope>
    <source>
        <strain evidence="8">J267</strain>
        <tissue evidence="8">Leaf</tissue>
    </source>
</reference>
<dbReference type="GO" id="GO:0016929">
    <property type="term" value="F:deSUMOylase activity"/>
    <property type="evidence" value="ECO:0007669"/>
    <property type="project" value="TreeGrafter"/>
</dbReference>
<dbReference type="EMBL" id="CM018045">
    <property type="protein sequence ID" value="KAA8527453.1"/>
    <property type="molecule type" value="Genomic_DNA"/>
</dbReference>
<feature type="compositionally biased region" description="Polar residues" evidence="6">
    <location>
        <begin position="15"/>
        <end position="24"/>
    </location>
</feature>
<feature type="region of interest" description="Disordered" evidence="6">
    <location>
        <begin position="1"/>
        <end position="24"/>
    </location>
</feature>